<evidence type="ECO:0000256" key="1">
    <source>
        <dbReference type="SAM" id="Coils"/>
    </source>
</evidence>
<keyword evidence="1" id="KW-0175">Coiled coil</keyword>
<name>A0A0H3ZVF5_9VIBR</name>
<keyword evidence="2" id="KW-0261">Viral envelope protein</keyword>
<reference evidence="2" key="1">
    <citation type="journal article" date="2015" name="MBio">
        <title>Eco-Evolutionary Dynamics of Episomes among Ecologically Cohesive Bacterial Populations.</title>
        <authorList>
            <person name="Xue H."/>
            <person name="Cordero O.X."/>
            <person name="Camas F.M."/>
            <person name="Trimble W."/>
            <person name="Meyer F."/>
            <person name="Guglielmini J."/>
            <person name="Rocha E.P."/>
            <person name="Polz M.F."/>
        </authorList>
    </citation>
    <scope>NUCLEOTIDE SEQUENCE</scope>
    <source>
        <strain evidence="2">FF_267</strain>
    </source>
</reference>
<dbReference type="InterPro" id="IPR053716">
    <property type="entry name" value="Flag_assembly_chemotaxis_eff"/>
</dbReference>
<evidence type="ECO:0000313" key="2">
    <source>
        <dbReference type="EMBL" id="AKN40255.1"/>
    </source>
</evidence>
<keyword evidence="2" id="KW-0946">Virion</keyword>
<dbReference type="InterPro" id="IPR009929">
    <property type="entry name" value="T3SS_YscO"/>
</dbReference>
<organism evidence="2">
    <name type="scientific">Vibrio tasmaniensis</name>
    <dbReference type="NCBI Taxonomy" id="212663"/>
    <lineage>
        <taxon>Bacteria</taxon>
        <taxon>Pseudomonadati</taxon>
        <taxon>Pseudomonadota</taxon>
        <taxon>Gammaproteobacteria</taxon>
        <taxon>Vibrionales</taxon>
        <taxon>Vibrionaceae</taxon>
        <taxon>Vibrio</taxon>
    </lineage>
</organism>
<dbReference type="Pfam" id="PF07321">
    <property type="entry name" value="YscO"/>
    <property type="match status" value="1"/>
</dbReference>
<proteinExistence type="predicted"/>
<dbReference type="EMBL" id="KP795684">
    <property type="protein sequence ID" value="AKN40255.1"/>
    <property type="molecule type" value="Genomic_DNA"/>
</dbReference>
<feature type="coiled-coil region" evidence="1">
    <location>
        <begin position="49"/>
        <end position="114"/>
    </location>
</feature>
<dbReference type="AlphaFoldDB" id="A0A0H3ZVF5"/>
<dbReference type="Gene3D" id="1.10.287.1700">
    <property type="match status" value="1"/>
</dbReference>
<accession>A0A0H3ZVF5</accession>
<sequence>MIEQLLEIKKIRADRADTAVQQQEYRVNSSLSMRRKAEQSVVDYRQWRKEEEERRFSKAKQEMVVLKELEMLRQEIALLREREADLKQRAAEAKKTLEQETQRLKEIKKEALVAHKAKEKFIQLNEQEVAEKTRQVQYQEELEQEEFRSAIIS</sequence>
<protein>
    <submittedName>
        <fullName evidence="2">Type III secretion spans bacterial envelope protein (YscO)</fullName>
    </submittedName>
</protein>